<dbReference type="InParanoid" id="Q0UZT6"/>
<dbReference type="RefSeq" id="XP_001793325.1">
    <property type="nucleotide sequence ID" value="XM_001793273.1"/>
</dbReference>
<dbReference type="KEGG" id="pno:SNOG_02728"/>
<proteinExistence type="predicted"/>
<evidence type="ECO:0000313" key="2">
    <source>
        <dbReference type="Proteomes" id="UP000001055"/>
    </source>
</evidence>
<evidence type="ECO:0000313" key="1">
    <source>
        <dbReference type="EMBL" id="EAT89459.1"/>
    </source>
</evidence>
<gene>
    <name evidence="1" type="ORF">SNOG_02728</name>
</gene>
<dbReference type="GeneID" id="5970182"/>
<organism evidence="1 2">
    <name type="scientific">Phaeosphaeria nodorum (strain SN15 / ATCC MYA-4574 / FGSC 10173)</name>
    <name type="common">Glume blotch fungus</name>
    <name type="synonym">Parastagonospora nodorum</name>
    <dbReference type="NCBI Taxonomy" id="321614"/>
    <lineage>
        <taxon>Eukaryota</taxon>
        <taxon>Fungi</taxon>
        <taxon>Dikarya</taxon>
        <taxon>Ascomycota</taxon>
        <taxon>Pezizomycotina</taxon>
        <taxon>Dothideomycetes</taxon>
        <taxon>Pleosporomycetidae</taxon>
        <taxon>Pleosporales</taxon>
        <taxon>Pleosporineae</taxon>
        <taxon>Phaeosphaeriaceae</taxon>
        <taxon>Parastagonospora</taxon>
    </lineage>
</organism>
<name>Q0UZT6_PHANO</name>
<dbReference type="EMBL" id="CH445328">
    <property type="protein sequence ID" value="EAT89459.1"/>
    <property type="molecule type" value="Genomic_DNA"/>
</dbReference>
<protein>
    <submittedName>
        <fullName evidence="1">Uncharacterized protein</fullName>
    </submittedName>
</protein>
<dbReference type="Proteomes" id="UP000001055">
    <property type="component" value="Unassembled WGS sequence"/>
</dbReference>
<accession>Q0UZT6</accession>
<sequence>MSTQVNVEKMQLVKPDSRFCARSSRLKGTAVNRSAVEVIRALASRGTVVYRV</sequence>
<dbReference type="AlphaFoldDB" id="Q0UZT6"/>
<reference evidence="2" key="1">
    <citation type="journal article" date="2007" name="Plant Cell">
        <title>Dothideomycete-plant interactions illuminated by genome sequencing and EST analysis of the wheat pathogen Stagonospora nodorum.</title>
        <authorList>
            <person name="Hane J.K."/>
            <person name="Lowe R.G."/>
            <person name="Solomon P.S."/>
            <person name="Tan K.C."/>
            <person name="Schoch C.L."/>
            <person name="Spatafora J.W."/>
            <person name="Crous P.W."/>
            <person name="Kodira C."/>
            <person name="Birren B.W."/>
            <person name="Galagan J.E."/>
            <person name="Torriani S.F."/>
            <person name="McDonald B.A."/>
            <person name="Oliver R.P."/>
        </authorList>
    </citation>
    <scope>NUCLEOTIDE SEQUENCE [LARGE SCALE GENOMIC DNA]</scope>
    <source>
        <strain evidence="2">SN15 / ATCC MYA-4574 / FGSC 10173</strain>
    </source>
</reference>